<dbReference type="EMBL" id="DF973362">
    <property type="protein sequence ID" value="GAU27846.1"/>
    <property type="molecule type" value="Genomic_DNA"/>
</dbReference>
<feature type="compositionally biased region" description="Polar residues" evidence="1">
    <location>
        <begin position="199"/>
        <end position="210"/>
    </location>
</feature>
<dbReference type="AlphaFoldDB" id="A0A2Z6M6P9"/>
<feature type="region of interest" description="Disordered" evidence="1">
    <location>
        <begin position="191"/>
        <end position="246"/>
    </location>
</feature>
<evidence type="ECO:0000313" key="2">
    <source>
        <dbReference type="EMBL" id="GAU27846.1"/>
    </source>
</evidence>
<dbReference type="PANTHER" id="PTHR33052">
    <property type="entry name" value="DUF4228 DOMAIN PROTEIN-RELATED"/>
    <property type="match status" value="1"/>
</dbReference>
<protein>
    <recommendedName>
        <fullName evidence="4">DUF4228 domain-containing protein</fullName>
    </recommendedName>
</protein>
<evidence type="ECO:0000256" key="1">
    <source>
        <dbReference type="SAM" id="MobiDB-lite"/>
    </source>
</evidence>
<accession>A0A2Z6M6P9</accession>
<keyword evidence="3" id="KW-1185">Reference proteome</keyword>
<feature type="region of interest" description="Disordered" evidence="1">
    <location>
        <begin position="137"/>
        <end position="169"/>
    </location>
</feature>
<reference evidence="3" key="1">
    <citation type="journal article" date="2017" name="Front. Plant Sci.">
        <title>Climate Clever Clovers: New Paradigm to Reduce the Environmental Footprint of Ruminants by Breeding Low Methanogenic Forages Utilizing Haplotype Variation.</title>
        <authorList>
            <person name="Kaur P."/>
            <person name="Appels R."/>
            <person name="Bayer P.E."/>
            <person name="Keeble-Gagnere G."/>
            <person name="Wang J."/>
            <person name="Hirakawa H."/>
            <person name="Shirasawa K."/>
            <person name="Vercoe P."/>
            <person name="Stefanova K."/>
            <person name="Durmic Z."/>
            <person name="Nichols P."/>
            <person name="Revell C."/>
            <person name="Isobe S.N."/>
            <person name="Edwards D."/>
            <person name="Erskine W."/>
        </authorList>
    </citation>
    <scope>NUCLEOTIDE SEQUENCE [LARGE SCALE GENOMIC DNA]</scope>
    <source>
        <strain evidence="3">cv. Daliak</strain>
    </source>
</reference>
<feature type="compositionally biased region" description="Polar residues" evidence="1">
    <location>
        <begin position="158"/>
        <end position="169"/>
    </location>
</feature>
<proteinExistence type="predicted"/>
<evidence type="ECO:0008006" key="4">
    <source>
        <dbReference type="Google" id="ProtNLM"/>
    </source>
</evidence>
<sequence>MPSSSWICTSSSKTKVLRIVHPGGRVELHDRPVTAAEIMCRNPRCCVAYPFVFQQPWAVVEPETVLTLGQKFYVVPLSTIRKLQGLSPRNSPSPAREITIGSLLDETRNAQSRTATEDDGMISTCCIFRKKSIAKKSNNYKQHSKNESNKSETRSDVRNQSVDVNETNGGSPYDKFFVRLFNGGVTKANVSDATKETKTPSSSTNLCDRNTLNRKRKTDLAGKRGSPKRAWSSDYWQPSLDSITEE</sequence>
<dbReference type="Proteomes" id="UP000242715">
    <property type="component" value="Unassembled WGS sequence"/>
</dbReference>
<feature type="compositionally biased region" description="Polar residues" evidence="1">
    <location>
        <begin position="234"/>
        <end position="246"/>
    </location>
</feature>
<evidence type="ECO:0000313" key="3">
    <source>
        <dbReference type="Proteomes" id="UP000242715"/>
    </source>
</evidence>
<feature type="compositionally biased region" description="Basic and acidic residues" evidence="1">
    <location>
        <begin position="144"/>
        <end position="157"/>
    </location>
</feature>
<gene>
    <name evidence="2" type="ORF">TSUD_114260</name>
</gene>
<dbReference type="InterPro" id="IPR025322">
    <property type="entry name" value="PADRE_dom"/>
</dbReference>
<dbReference type="OrthoDB" id="1642380at2759"/>
<dbReference type="Pfam" id="PF14009">
    <property type="entry name" value="PADRE"/>
    <property type="match status" value="1"/>
</dbReference>
<organism evidence="2 3">
    <name type="scientific">Trifolium subterraneum</name>
    <name type="common">Subterranean clover</name>
    <dbReference type="NCBI Taxonomy" id="3900"/>
    <lineage>
        <taxon>Eukaryota</taxon>
        <taxon>Viridiplantae</taxon>
        <taxon>Streptophyta</taxon>
        <taxon>Embryophyta</taxon>
        <taxon>Tracheophyta</taxon>
        <taxon>Spermatophyta</taxon>
        <taxon>Magnoliopsida</taxon>
        <taxon>eudicotyledons</taxon>
        <taxon>Gunneridae</taxon>
        <taxon>Pentapetalae</taxon>
        <taxon>rosids</taxon>
        <taxon>fabids</taxon>
        <taxon>Fabales</taxon>
        <taxon>Fabaceae</taxon>
        <taxon>Papilionoideae</taxon>
        <taxon>50 kb inversion clade</taxon>
        <taxon>NPAAA clade</taxon>
        <taxon>Hologalegina</taxon>
        <taxon>IRL clade</taxon>
        <taxon>Trifolieae</taxon>
        <taxon>Trifolium</taxon>
    </lineage>
</organism>
<name>A0A2Z6M6P9_TRISU</name>